<accession>A0A3M7M4K4</accession>
<dbReference type="Proteomes" id="UP000265663">
    <property type="component" value="Unassembled WGS sequence"/>
</dbReference>
<evidence type="ECO:0000313" key="2">
    <source>
        <dbReference type="Proteomes" id="UP000265663"/>
    </source>
</evidence>
<sequence length="171" mass="18323">MTTNQPGQKPTLHSILGYKMKNSEIPVSPTHGLMPVLTPYIQLFQSPLFLGCSCGYHDATLNPSAHIPMYLIITKLGICRIPTGVTLIHLSVFGLSSCSSRIQLAGSSSSSLASLASFHSALFRLILPGPRGSRGLARGLVGVARMLLILSVRPWPRSPLRTLKASACLFA</sequence>
<protein>
    <submittedName>
        <fullName evidence="1">Uncharacterized protein</fullName>
    </submittedName>
</protein>
<gene>
    <name evidence="1" type="ORF">GMOD_00006216</name>
</gene>
<organism evidence="1 2">
    <name type="scientific">Pyrenophora seminiperda CCB06</name>
    <dbReference type="NCBI Taxonomy" id="1302712"/>
    <lineage>
        <taxon>Eukaryota</taxon>
        <taxon>Fungi</taxon>
        <taxon>Dikarya</taxon>
        <taxon>Ascomycota</taxon>
        <taxon>Pezizomycotina</taxon>
        <taxon>Dothideomycetes</taxon>
        <taxon>Pleosporomycetidae</taxon>
        <taxon>Pleosporales</taxon>
        <taxon>Pleosporineae</taxon>
        <taxon>Pleosporaceae</taxon>
        <taxon>Pyrenophora</taxon>
    </lineage>
</organism>
<dbReference type="EMBL" id="KE747818">
    <property type="protein sequence ID" value="RMZ69413.1"/>
    <property type="molecule type" value="Genomic_DNA"/>
</dbReference>
<evidence type="ECO:0000313" key="1">
    <source>
        <dbReference type="EMBL" id="RMZ69413.1"/>
    </source>
</evidence>
<keyword evidence="2" id="KW-1185">Reference proteome</keyword>
<reference evidence="1 2" key="1">
    <citation type="journal article" date="2014" name="PLoS ONE">
        <title>De novo Genome Assembly of the Fungal Plant Pathogen Pyrenophora semeniperda.</title>
        <authorList>
            <person name="Soliai M.M."/>
            <person name="Meyer S.E."/>
            <person name="Udall J.A."/>
            <person name="Elzinga D.E."/>
            <person name="Hermansen R.A."/>
            <person name="Bodily P.M."/>
            <person name="Hart A.A."/>
            <person name="Coleman C.E."/>
        </authorList>
    </citation>
    <scope>NUCLEOTIDE SEQUENCE [LARGE SCALE GENOMIC DNA]</scope>
    <source>
        <strain evidence="1 2">CCB06</strain>
        <tissue evidence="1">Mycelium</tissue>
    </source>
</reference>
<name>A0A3M7M4K4_9PLEO</name>
<proteinExistence type="predicted"/>
<dbReference type="AlphaFoldDB" id="A0A3M7M4K4"/>